<dbReference type="EMBL" id="BARU01000146">
    <property type="protein sequence ID" value="GAH27862.1"/>
    <property type="molecule type" value="Genomic_DNA"/>
</dbReference>
<protein>
    <recommendedName>
        <fullName evidence="1">Nmd3 N-terminal domain-containing protein</fullName>
    </recommendedName>
</protein>
<accession>X1E5L6</accession>
<evidence type="ECO:0000259" key="1">
    <source>
        <dbReference type="Pfam" id="PF04981"/>
    </source>
</evidence>
<comment type="caution">
    <text evidence="2">The sequence shown here is derived from an EMBL/GenBank/DDBJ whole genome shotgun (WGS) entry which is preliminary data.</text>
</comment>
<dbReference type="GO" id="GO:0005737">
    <property type="term" value="C:cytoplasm"/>
    <property type="evidence" value="ECO:0007669"/>
    <property type="project" value="TreeGrafter"/>
</dbReference>
<evidence type="ECO:0000313" key="2">
    <source>
        <dbReference type="EMBL" id="GAH27862.1"/>
    </source>
</evidence>
<gene>
    <name evidence="2" type="ORF">S03H2_00645</name>
</gene>
<dbReference type="PANTHER" id="PTHR12746:SF2">
    <property type="entry name" value="60S RIBOSOMAL EXPORT PROTEIN NMD3"/>
    <property type="match status" value="1"/>
</dbReference>
<reference evidence="2" key="1">
    <citation type="journal article" date="2014" name="Front. Microbiol.">
        <title>High frequency of phylogenetically diverse reductive dehalogenase-homologous genes in deep subseafloor sedimentary metagenomes.</title>
        <authorList>
            <person name="Kawai M."/>
            <person name="Futagami T."/>
            <person name="Toyoda A."/>
            <person name="Takaki Y."/>
            <person name="Nishi S."/>
            <person name="Hori S."/>
            <person name="Arai W."/>
            <person name="Tsubouchi T."/>
            <person name="Morono Y."/>
            <person name="Uchiyama I."/>
            <person name="Ito T."/>
            <person name="Fujiyama A."/>
            <person name="Inagaki F."/>
            <person name="Takami H."/>
        </authorList>
    </citation>
    <scope>NUCLEOTIDE SEQUENCE</scope>
    <source>
        <strain evidence="2">Expedition CK06-06</strain>
    </source>
</reference>
<proteinExistence type="predicted"/>
<organism evidence="2">
    <name type="scientific">marine sediment metagenome</name>
    <dbReference type="NCBI Taxonomy" id="412755"/>
    <lineage>
        <taxon>unclassified sequences</taxon>
        <taxon>metagenomes</taxon>
        <taxon>ecological metagenomes</taxon>
    </lineage>
</organism>
<dbReference type="InterPro" id="IPR007064">
    <property type="entry name" value="Nmd3_N"/>
</dbReference>
<sequence>MPHRFCAICGTALEEKAPYFSMCLNCFLKENPLFELPKSISFKMCSDCRKYSKKEEWIEPAENELFPIIEEIISRFLLKSYLKQDLITFSFSFEELMFTQKDLLSSFDLTITGTLREDHKITHQQTIKVKINYELCKNCSNLRGGMYFLSIIQLRVKNENQFEIINKVLDDILYLVENIFKKDDKQYISKMEDQKLGVDLYLSTNELMKHIVSHLKSKYNFILKRTKKLVGRDTQKGRNLYRLKTLIKFLPIKKNDYIFINKSKYFVENITKNRVLLRDENHVKLIKNFSFFDDKKSFKRIKGIIFWVPYNRSHFAISRFTVQINLNSQ</sequence>
<dbReference type="PANTHER" id="PTHR12746">
    <property type="entry name" value="NONSENSE-MEDIATED MRNA DECAY PROTEIN 3"/>
    <property type="match status" value="1"/>
</dbReference>
<dbReference type="AlphaFoldDB" id="X1E5L6"/>
<name>X1E5L6_9ZZZZ</name>
<dbReference type="InterPro" id="IPR039768">
    <property type="entry name" value="Nmd3"/>
</dbReference>
<feature type="domain" description="Nmd3 N-terminal" evidence="1">
    <location>
        <begin position="6"/>
        <end position="247"/>
    </location>
</feature>
<dbReference type="GO" id="GO:0043023">
    <property type="term" value="F:ribosomal large subunit binding"/>
    <property type="evidence" value="ECO:0007669"/>
    <property type="project" value="InterPro"/>
</dbReference>
<dbReference type="Pfam" id="PF04981">
    <property type="entry name" value="NMD3"/>
    <property type="match status" value="1"/>
</dbReference>